<gene>
    <name evidence="2" type="ORF">FHS37_006599</name>
</gene>
<evidence type="ECO:0000313" key="3">
    <source>
        <dbReference type="Proteomes" id="UP000579523"/>
    </source>
</evidence>
<dbReference type="Gene3D" id="2.60.120.260">
    <property type="entry name" value="Galactose-binding domain-like"/>
    <property type="match status" value="2"/>
</dbReference>
<feature type="coiled-coil region" evidence="1">
    <location>
        <begin position="11"/>
        <end position="38"/>
    </location>
</feature>
<comment type="caution">
    <text evidence="2">The sequence shown here is derived from an EMBL/GenBank/DDBJ whole genome shotgun (WGS) entry which is preliminary data.</text>
</comment>
<reference evidence="2 3" key="1">
    <citation type="submission" date="2020-08" db="EMBL/GenBank/DDBJ databases">
        <title>Genomic Encyclopedia of Type Strains, Phase III (KMG-III): the genomes of soil and plant-associated and newly described type strains.</title>
        <authorList>
            <person name="Whitman W."/>
        </authorList>
    </citation>
    <scope>NUCLEOTIDE SEQUENCE [LARGE SCALE GENOMIC DNA]</scope>
    <source>
        <strain evidence="2 3">CECT 3273</strain>
    </source>
</reference>
<dbReference type="RefSeq" id="WP_184827875.1">
    <property type="nucleotide sequence ID" value="NZ_BMTK01000031.1"/>
</dbReference>
<evidence type="ECO:0000256" key="1">
    <source>
        <dbReference type="SAM" id="Coils"/>
    </source>
</evidence>
<evidence type="ECO:0000313" key="2">
    <source>
        <dbReference type="EMBL" id="MBB4902502.1"/>
    </source>
</evidence>
<organism evidence="2 3">
    <name type="scientific">Streptomyces griseomycini</name>
    <dbReference type="NCBI Taxonomy" id="66895"/>
    <lineage>
        <taxon>Bacteria</taxon>
        <taxon>Bacillati</taxon>
        <taxon>Actinomycetota</taxon>
        <taxon>Actinomycetes</taxon>
        <taxon>Kitasatosporales</taxon>
        <taxon>Streptomycetaceae</taxon>
        <taxon>Streptomyces</taxon>
    </lineage>
</organism>
<dbReference type="EMBL" id="JACHJI010000017">
    <property type="protein sequence ID" value="MBB4902502.1"/>
    <property type="molecule type" value="Genomic_DNA"/>
</dbReference>
<protein>
    <submittedName>
        <fullName evidence="2">Uncharacterized protein</fullName>
    </submittedName>
</protein>
<accession>A0A7W7VA61</accession>
<keyword evidence="1" id="KW-0175">Coiled coil</keyword>
<dbReference type="Proteomes" id="UP000579523">
    <property type="component" value="Unassembled WGS sequence"/>
</dbReference>
<sequence length="1314" mass="134986">MVSFLDSQTDAKRFAALLADYERRLQALERTSKAAYTSIEGGTLDIYTEDGTLAGSVGVQPDGGIALVPKPAAAVPPPTPGAPTVVSALAGLVVTWDGWWDDSNAPPTDFAAMQVHLGPAADFTPDFTTLTAAITDVTGGSVTVAVEGYAERWVRLVALNTAGLTSAPSAAVAGKARQAVEQDLINGIVTEAKLAENAVTKAKIALGAVGTTALEDGAVLEEKLAKAAVTLGKIADGAVTINALGGALSDSAVQRYVDAMGDAAAWTITDKSAGATWEHLSGIADAPTGRTVGRATGYIRLLGKTAIPYEPDVLYRLSARVRMTGPAGGTDAFYVGVAGIGADKTTLVNRNGTPGSTNSHFYVAASGKAITTAEGWVQVIGYLSGRAAAGVAGSPGPNNDPRVPGLAHADVRFIAPYVWLNYNSANGTQTGVMEVDCVTLEALKTGVVNSTNLIAGSVTTAALATDAVTAGKVAADAITARELKAGAVTASELAAGSVTAQAVAAGAITAEKLTIVGSPNVLADPSFEGAGGAAIAEKQTYLAQDKTFGNGSPASLKIDAVAATATNRSAELTLLPVTPGDQLYLATDYYPSADWAGANANIHTRWEKADGTVLSYGIVSATAPAKGVWGRLAGAVTAPADAVQARVRVESVSGTAGAVWFDNAAVRPVVPGVQIADGAITAPKILAGAVTTDKLDALAVTAEKVAALAITTAKLDALAVTADKLAVNSVTATKIQAGVIDATHIKAGAISADRLAVGTDGNVIADPSFEGGLSDQRVADNANWSVVASGNGSPRAIRTDATSTAPVTRFLVLGELPAVPGQKLWLSVDYLASADWVGESINIYGEWLDTAGEALAYSTVSSGATPVLGAWTTMSGVPGIAAPAGTTRVRILINSFNSSAGTVTYDNAACRVVMASGVAGARAELSPQGLLLYDSTGEEAVALATGRPNYLTLSAAGTPVATIDQEGKAGFQSLAVAEGFTVGGDDIATLLDQRPRGIIAYGVPTGTVTSTGTEIGFYELPAMIDAGRMYRIKFHATADFDFANDGEARIYLRDGGEASPTIASPVRQMAILTPSHTGNYWTVELEHIAPASAFGVGLHRFLISFFNSGGSSGQTMELGLSISERHAYFFIEDIGAAIPATGVANTGGGTAAPPIRQYTKTYSATWSGSYASRGSYNSNHGNSCYQGYYSSTNGMQASLIGFSSSLATDLSGASIQKAEVYLYFDHWYNNSGGKAVVKAHNHASRPSTFSCDAESKTISWAKNEGKWVDITSVFDSTRWRGIALDPNTSGLTYYGRARGYGQTNPPKLRVTYTK</sequence>
<proteinExistence type="predicted"/>
<keyword evidence="3" id="KW-1185">Reference proteome</keyword>
<name>A0A7W7VA61_9ACTN</name>